<evidence type="ECO:0000313" key="7">
    <source>
        <dbReference type="EMBL" id="MFC5590515.1"/>
    </source>
</evidence>
<comment type="subcellular location">
    <subcellularLocation>
        <location evidence="1">Cell membrane</location>
        <topology evidence="1">Multi-pass membrane protein</topology>
    </subcellularLocation>
</comment>
<reference evidence="8" key="1">
    <citation type="journal article" date="2019" name="Int. J. Syst. Evol. Microbiol.">
        <title>The Global Catalogue of Microorganisms (GCM) 10K type strain sequencing project: providing services to taxonomists for standard genome sequencing and annotation.</title>
        <authorList>
            <consortium name="The Broad Institute Genomics Platform"/>
            <consortium name="The Broad Institute Genome Sequencing Center for Infectious Disease"/>
            <person name="Wu L."/>
            <person name="Ma J."/>
        </authorList>
    </citation>
    <scope>NUCLEOTIDE SEQUENCE [LARGE SCALE GENOMIC DNA]</scope>
    <source>
        <strain evidence="8">CGMCC 4.1434</strain>
    </source>
</reference>
<feature type="transmembrane region" description="Helical" evidence="6">
    <location>
        <begin position="171"/>
        <end position="191"/>
    </location>
</feature>
<proteinExistence type="predicted"/>
<name>A0ABW0TM67_9BACL</name>
<dbReference type="PANTHER" id="PTHR33545:SF5">
    <property type="entry name" value="UPF0750 MEMBRANE PROTEIN YITT"/>
    <property type="match status" value="1"/>
</dbReference>
<accession>A0ABW0TM67</accession>
<dbReference type="Proteomes" id="UP001596109">
    <property type="component" value="Unassembled WGS sequence"/>
</dbReference>
<keyword evidence="8" id="KW-1185">Reference proteome</keyword>
<dbReference type="InterPro" id="IPR051461">
    <property type="entry name" value="UPF0750_membrane"/>
</dbReference>
<comment type="caution">
    <text evidence="7">The sequence shown here is derived from an EMBL/GenBank/DDBJ whole genome shotgun (WGS) entry which is preliminary data.</text>
</comment>
<feature type="transmembrane region" description="Helical" evidence="6">
    <location>
        <begin position="50"/>
        <end position="69"/>
    </location>
</feature>
<dbReference type="PANTHER" id="PTHR33545">
    <property type="entry name" value="UPF0750 MEMBRANE PROTEIN YITT-RELATED"/>
    <property type="match status" value="1"/>
</dbReference>
<evidence type="ECO:0000256" key="3">
    <source>
        <dbReference type="ARBA" id="ARBA00022692"/>
    </source>
</evidence>
<evidence type="ECO:0000256" key="2">
    <source>
        <dbReference type="ARBA" id="ARBA00022475"/>
    </source>
</evidence>
<evidence type="ECO:0000313" key="8">
    <source>
        <dbReference type="Proteomes" id="UP001596109"/>
    </source>
</evidence>
<keyword evidence="2" id="KW-1003">Cell membrane</keyword>
<dbReference type="Pfam" id="PF02588">
    <property type="entry name" value="YitT_membrane"/>
    <property type="match status" value="1"/>
</dbReference>
<organism evidence="7 8">
    <name type="scientific">Sporosarcina soli</name>
    <dbReference type="NCBI Taxonomy" id="334736"/>
    <lineage>
        <taxon>Bacteria</taxon>
        <taxon>Bacillati</taxon>
        <taxon>Bacillota</taxon>
        <taxon>Bacilli</taxon>
        <taxon>Bacillales</taxon>
        <taxon>Caryophanaceae</taxon>
        <taxon>Sporosarcina</taxon>
    </lineage>
</organism>
<dbReference type="PROSITE" id="PS51257">
    <property type="entry name" value="PROKAR_LIPOPROTEIN"/>
    <property type="match status" value="1"/>
</dbReference>
<gene>
    <name evidence="7" type="ORF">ACFPRA_16535</name>
</gene>
<sequence>MYLLQKALTILIGSFLVACGVNAFLLPHSLLDGGALGISLIFHYVLDVKVGMTFLLISIPIFVLAWIFYRSFFYNGIHGMLFSSLIIDVCYPLQIIGRETLLSPLVSAACGGILIGSGVGIMLRHDISIGGTDLLAQMIAKKMTINPGIMILIIDFLIVSVGSYLIQSVHLLLSVTTVLFVGLTTSMIVSISPKAVDMHTQ</sequence>
<evidence type="ECO:0000256" key="4">
    <source>
        <dbReference type="ARBA" id="ARBA00022989"/>
    </source>
</evidence>
<feature type="transmembrane region" description="Helical" evidence="6">
    <location>
        <begin position="76"/>
        <end position="95"/>
    </location>
</feature>
<evidence type="ECO:0000256" key="6">
    <source>
        <dbReference type="SAM" id="Phobius"/>
    </source>
</evidence>
<dbReference type="EMBL" id="JBHSNO010000008">
    <property type="protein sequence ID" value="MFC5590515.1"/>
    <property type="molecule type" value="Genomic_DNA"/>
</dbReference>
<keyword evidence="5 6" id="KW-0472">Membrane</keyword>
<dbReference type="InterPro" id="IPR003740">
    <property type="entry name" value="YitT"/>
</dbReference>
<evidence type="ECO:0000256" key="5">
    <source>
        <dbReference type="ARBA" id="ARBA00023136"/>
    </source>
</evidence>
<keyword evidence="4 6" id="KW-1133">Transmembrane helix</keyword>
<keyword evidence="3 6" id="KW-0812">Transmembrane</keyword>
<dbReference type="RefSeq" id="WP_381437111.1">
    <property type="nucleotide sequence ID" value="NZ_JBHSNO010000008.1"/>
</dbReference>
<feature type="transmembrane region" description="Helical" evidence="6">
    <location>
        <begin position="101"/>
        <end position="123"/>
    </location>
</feature>
<protein>
    <submittedName>
        <fullName evidence="7">YitT family protein</fullName>
    </submittedName>
</protein>
<feature type="transmembrane region" description="Helical" evidence="6">
    <location>
        <begin position="144"/>
        <end position="165"/>
    </location>
</feature>
<evidence type="ECO:0000256" key="1">
    <source>
        <dbReference type="ARBA" id="ARBA00004651"/>
    </source>
</evidence>